<dbReference type="SUPFAM" id="SSF51556">
    <property type="entry name" value="Metallo-dependent hydrolases"/>
    <property type="match status" value="1"/>
</dbReference>
<gene>
    <name evidence="7" type="ORF">ABID16_002436</name>
</gene>
<proteinExistence type="inferred from homology"/>
<evidence type="ECO:0000313" key="7">
    <source>
        <dbReference type="EMBL" id="MET3614099.1"/>
    </source>
</evidence>
<dbReference type="Gene3D" id="2.30.40.10">
    <property type="entry name" value="Urease, subunit C, domain 1"/>
    <property type="match status" value="1"/>
</dbReference>
<evidence type="ECO:0000256" key="2">
    <source>
        <dbReference type="ARBA" id="ARBA00022723"/>
    </source>
</evidence>
<dbReference type="Proteomes" id="UP001549047">
    <property type="component" value="Unassembled WGS sequence"/>
</dbReference>
<dbReference type="NCBIfam" id="TIGR00221">
    <property type="entry name" value="nagA"/>
    <property type="match status" value="1"/>
</dbReference>
<protein>
    <submittedName>
        <fullName evidence="7">N-acetylglucosamine-6-phosphate deacetylase</fullName>
        <ecNumber evidence="7">3.5.1.25</ecNumber>
    </submittedName>
</protein>
<feature type="domain" description="Amidohydrolase-related" evidence="6">
    <location>
        <begin position="54"/>
        <end position="380"/>
    </location>
</feature>
<evidence type="ECO:0000256" key="3">
    <source>
        <dbReference type="ARBA" id="ARBA00022801"/>
    </source>
</evidence>
<reference evidence="7 8" key="1">
    <citation type="submission" date="2024-06" db="EMBL/GenBank/DDBJ databases">
        <title>Genomic Encyclopedia of Type Strains, Phase IV (KMG-IV): sequencing the most valuable type-strain genomes for metagenomic binning, comparative biology and taxonomic classification.</title>
        <authorList>
            <person name="Goeker M."/>
        </authorList>
    </citation>
    <scope>NUCLEOTIDE SEQUENCE [LARGE SCALE GENOMIC DNA]</scope>
    <source>
        <strain evidence="7 8">DSM 29780</strain>
    </source>
</reference>
<dbReference type="InterPro" id="IPR011059">
    <property type="entry name" value="Metal-dep_hydrolase_composite"/>
</dbReference>
<evidence type="ECO:0000313" key="8">
    <source>
        <dbReference type="Proteomes" id="UP001549047"/>
    </source>
</evidence>
<dbReference type="InterPro" id="IPR003764">
    <property type="entry name" value="GlcNAc_6-P_deAcase"/>
</dbReference>
<keyword evidence="4 5" id="KW-0119">Carbohydrate metabolism</keyword>
<dbReference type="InterPro" id="IPR006680">
    <property type="entry name" value="Amidohydro-rel"/>
</dbReference>
<dbReference type="PIRSF" id="PIRSF038994">
    <property type="entry name" value="NagA"/>
    <property type="match status" value="1"/>
</dbReference>
<comment type="similarity">
    <text evidence="1 5">Belongs to the metallo-dependent hydrolases superfamily. NagA family.</text>
</comment>
<comment type="caution">
    <text evidence="7">The sequence shown here is derived from an EMBL/GenBank/DDBJ whole genome shotgun (WGS) entry which is preliminary data.</text>
</comment>
<sequence>MTAPFSLIGGRIFEGEGFVEGKALLIRDGRIDSVVPQTALPQDMPRVEAYGALIVPGFVDLQVNGGGGVLLNNDPTVEGIARICAAHARFGTTSLLPTLITDRPEVRDRAVSAGSQALHDRVPGFLGLHLEGPHLSLARKGTHDPALIRPMTDGDLQYLTRGTADFGLKLITVAPENVTEQQVAALVTAGYVVSLGHTDVGADTAARYFSAGASMVTHLFNAMSQLGNREPGVVGAALDAGTVSCGLIADGFHVDPVSMKVALRAKRGPGRIFLVTDAMSTIGTDETGFELNGRQVYRRDGRLTLADGTLAGADIDMLSCVLFVHMTLGYPLAEAIAMATLYPAEAVGARTKGRLEQGMDADFILLTEDLALRSTWIAGDCVYDTETTGAHA</sequence>
<evidence type="ECO:0000256" key="4">
    <source>
        <dbReference type="ARBA" id="ARBA00023277"/>
    </source>
</evidence>
<keyword evidence="2" id="KW-0479">Metal-binding</keyword>
<dbReference type="PANTHER" id="PTHR11113:SF14">
    <property type="entry name" value="N-ACETYLGLUCOSAMINE-6-PHOSPHATE DEACETYLASE"/>
    <property type="match status" value="1"/>
</dbReference>
<name>A0ABV2J027_9HYPH</name>
<dbReference type="EMBL" id="JBEPMB010000003">
    <property type="protein sequence ID" value="MET3614099.1"/>
    <property type="molecule type" value="Genomic_DNA"/>
</dbReference>
<accession>A0ABV2J027</accession>
<evidence type="ECO:0000256" key="5">
    <source>
        <dbReference type="PIRNR" id="PIRNR038994"/>
    </source>
</evidence>
<dbReference type="RefSeq" id="WP_354556616.1">
    <property type="nucleotide sequence ID" value="NZ_JBEPMB010000003.1"/>
</dbReference>
<dbReference type="CDD" id="cd00854">
    <property type="entry name" value="NagA"/>
    <property type="match status" value="1"/>
</dbReference>
<evidence type="ECO:0000256" key="1">
    <source>
        <dbReference type="ARBA" id="ARBA00010716"/>
    </source>
</evidence>
<dbReference type="PANTHER" id="PTHR11113">
    <property type="entry name" value="N-ACETYLGLUCOSAMINE-6-PHOSPHATE DEACETYLASE"/>
    <property type="match status" value="1"/>
</dbReference>
<keyword evidence="3 5" id="KW-0378">Hydrolase</keyword>
<dbReference type="Gene3D" id="3.20.20.140">
    <property type="entry name" value="Metal-dependent hydrolases"/>
    <property type="match status" value="1"/>
</dbReference>
<dbReference type="SUPFAM" id="SSF51338">
    <property type="entry name" value="Composite domain of metallo-dependent hydrolases"/>
    <property type="match status" value="1"/>
</dbReference>
<organism evidence="7 8">
    <name type="scientific">Rhizobium aquaticum</name>
    <dbReference type="NCBI Taxonomy" id="1549636"/>
    <lineage>
        <taxon>Bacteria</taxon>
        <taxon>Pseudomonadati</taxon>
        <taxon>Pseudomonadota</taxon>
        <taxon>Alphaproteobacteria</taxon>
        <taxon>Hyphomicrobiales</taxon>
        <taxon>Rhizobiaceae</taxon>
        <taxon>Rhizobium/Agrobacterium group</taxon>
        <taxon>Rhizobium</taxon>
    </lineage>
</organism>
<dbReference type="InterPro" id="IPR032466">
    <property type="entry name" value="Metal_Hydrolase"/>
</dbReference>
<dbReference type="GO" id="GO:0008448">
    <property type="term" value="F:N-acetylglucosamine-6-phosphate deacetylase activity"/>
    <property type="evidence" value="ECO:0007669"/>
    <property type="project" value="UniProtKB-EC"/>
</dbReference>
<keyword evidence="8" id="KW-1185">Reference proteome</keyword>
<evidence type="ECO:0000259" key="6">
    <source>
        <dbReference type="Pfam" id="PF01979"/>
    </source>
</evidence>
<dbReference type="EC" id="3.5.1.25" evidence="7"/>
<dbReference type="Pfam" id="PF01979">
    <property type="entry name" value="Amidohydro_1"/>
    <property type="match status" value="1"/>
</dbReference>